<evidence type="ECO:0000313" key="1">
    <source>
        <dbReference type="EMBL" id="KAL3525819.1"/>
    </source>
</evidence>
<gene>
    <name evidence="1" type="ORF">ACH5RR_014191</name>
</gene>
<protein>
    <submittedName>
        <fullName evidence="1">Uncharacterized protein</fullName>
    </submittedName>
</protein>
<keyword evidence="2" id="KW-1185">Reference proteome</keyword>
<proteinExistence type="predicted"/>
<dbReference type="Proteomes" id="UP001630127">
    <property type="component" value="Unassembled WGS sequence"/>
</dbReference>
<sequence>MEVKDKVGGKLKMEVKDKVGGKLKMEVKEKLEELLKVEAGMDLEMEEIRKVVGEKDLVVMVLGRKSLVEQPFHLRIQMFLGSSWRLTFLAMGELAILEEVAEEGLQAKVVTGVSLEVVEHNSQLLEVDLISGCLRGLNVKNPAEKMCVPSFLDLRRIEDEVAVDATAQYGSLLLISLTEHPLIFLTCLLTEKGKCTLNSPFSLVFVTSLKLDLEFESPHSTATDAPDYNILYHHELSLVKNCTINFQEIKDSKIQEVGTDLK</sequence>
<organism evidence="1 2">
    <name type="scientific">Cinchona calisaya</name>
    <dbReference type="NCBI Taxonomy" id="153742"/>
    <lineage>
        <taxon>Eukaryota</taxon>
        <taxon>Viridiplantae</taxon>
        <taxon>Streptophyta</taxon>
        <taxon>Embryophyta</taxon>
        <taxon>Tracheophyta</taxon>
        <taxon>Spermatophyta</taxon>
        <taxon>Magnoliopsida</taxon>
        <taxon>eudicotyledons</taxon>
        <taxon>Gunneridae</taxon>
        <taxon>Pentapetalae</taxon>
        <taxon>asterids</taxon>
        <taxon>lamiids</taxon>
        <taxon>Gentianales</taxon>
        <taxon>Rubiaceae</taxon>
        <taxon>Cinchonoideae</taxon>
        <taxon>Cinchoneae</taxon>
        <taxon>Cinchona</taxon>
    </lineage>
</organism>
<accession>A0ABD3A291</accession>
<dbReference type="EMBL" id="JBJUIK010000006">
    <property type="protein sequence ID" value="KAL3525819.1"/>
    <property type="molecule type" value="Genomic_DNA"/>
</dbReference>
<reference evidence="1 2" key="1">
    <citation type="submission" date="2024-11" db="EMBL/GenBank/DDBJ databases">
        <title>A near-complete genome assembly of Cinchona calisaya.</title>
        <authorList>
            <person name="Lian D.C."/>
            <person name="Zhao X.W."/>
            <person name="Wei L."/>
        </authorList>
    </citation>
    <scope>NUCLEOTIDE SEQUENCE [LARGE SCALE GENOMIC DNA]</scope>
    <source>
        <tissue evidence="1">Nenye</tissue>
    </source>
</reference>
<evidence type="ECO:0000313" key="2">
    <source>
        <dbReference type="Proteomes" id="UP001630127"/>
    </source>
</evidence>
<comment type="caution">
    <text evidence="1">The sequence shown here is derived from an EMBL/GenBank/DDBJ whole genome shotgun (WGS) entry which is preliminary data.</text>
</comment>
<name>A0ABD3A291_9GENT</name>
<dbReference type="AlphaFoldDB" id="A0ABD3A291"/>